<feature type="compositionally biased region" description="Polar residues" evidence="1">
    <location>
        <begin position="417"/>
        <end position="442"/>
    </location>
</feature>
<dbReference type="OrthoDB" id="3888783at2759"/>
<feature type="compositionally biased region" description="Low complexity" evidence="1">
    <location>
        <begin position="404"/>
        <end position="416"/>
    </location>
</feature>
<feature type="region of interest" description="Disordered" evidence="1">
    <location>
        <begin position="525"/>
        <end position="556"/>
    </location>
</feature>
<feature type="region of interest" description="Disordered" evidence="1">
    <location>
        <begin position="353"/>
        <end position="500"/>
    </location>
</feature>
<proteinExistence type="predicted"/>
<dbReference type="HOGENOM" id="CLU_490207_0_0_1"/>
<feature type="compositionally biased region" description="Basic and acidic residues" evidence="1">
    <location>
        <begin position="321"/>
        <end position="330"/>
    </location>
</feature>
<feature type="compositionally biased region" description="Basic and acidic residues" evidence="1">
    <location>
        <begin position="482"/>
        <end position="495"/>
    </location>
</feature>
<reference evidence="2 3" key="1">
    <citation type="journal article" date="2011" name="PLoS Genet.">
        <title>Finished genome of the fungal wheat pathogen Mycosphaerella graminicola reveals dispensome structure, chromosome plasticity, and stealth pathogenesis.</title>
        <authorList>
            <person name="Goodwin S.B."/>
            <person name="Ben M'barek S."/>
            <person name="Dhillon B."/>
            <person name="Wittenberg A.H.J."/>
            <person name="Crane C.F."/>
            <person name="Hane J.K."/>
            <person name="Foster A.J."/>
            <person name="Van der Lee T.A.J."/>
            <person name="Grimwood J."/>
            <person name="Aerts A."/>
            <person name="Antoniw J."/>
            <person name="Bailey A."/>
            <person name="Bluhm B."/>
            <person name="Bowler J."/>
            <person name="Bristow J."/>
            <person name="van der Burgt A."/>
            <person name="Canto-Canche B."/>
            <person name="Churchill A.C.L."/>
            <person name="Conde-Ferraez L."/>
            <person name="Cools H.J."/>
            <person name="Coutinho P.M."/>
            <person name="Csukai M."/>
            <person name="Dehal P."/>
            <person name="De Wit P."/>
            <person name="Donzelli B."/>
            <person name="van de Geest H.C."/>
            <person name="van Ham R.C.H.J."/>
            <person name="Hammond-Kosack K.E."/>
            <person name="Henrissat B."/>
            <person name="Kilian A."/>
            <person name="Kobayashi A.K."/>
            <person name="Koopmann E."/>
            <person name="Kourmpetis Y."/>
            <person name="Kuzniar A."/>
            <person name="Lindquist E."/>
            <person name="Lombard V."/>
            <person name="Maliepaard C."/>
            <person name="Martins N."/>
            <person name="Mehrabi R."/>
            <person name="Nap J.P.H."/>
            <person name="Ponomarenko A."/>
            <person name="Rudd J.J."/>
            <person name="Salamov A."/>
            <person name="Schmutz J."/>
            <person name="Schouten H.J."/>
            <person name="Shapiro H."/>
            <person name="Stergiopoulos I."/>
            <person name="Torriani S.F.F."/>
            <person name="Tu H."/>
            <person name="de Vries R.P."/>
            <person name="Waalwijk C."/>
            <person name="Ware S.B."/>
            <person name="Wiebenga A."/>
            <person name="Zwiers L.-H."/>
            <person name="Oliver R.P."/>
            <person name="Grigoriev I.V."/>
            <person name="Kema G.H.J."/>
        </authorList>
    </citation>
    <scope>NUCLEOTIDE SEQUENCE [LARGE SCALE GENOMIC DNA]</scope>
    <source>
        <strain evidence="3">CBS 115943 / IPO323</strain>
    </source>
</reference>
<name>F9XJM0_ZYMTI</name>
<feature type="region of interest" description="Disordered" evidence="1">
    <location>
        <begin position="307"/>
        <end position="331"/>
    </location>
</feature>
<feature type="compositionally biased region" description="Low complexity" evidence="1">
    <location>
        <begin position="357"/>
        <end position="369"/>
    </location>
</feature>
<evidence type="ECO:0000256" key="1">
    <source>
        <dbReference type="SAM" id="MobiDB-lite"/>
    </source>
</evidence>
<dbReference type="AlphaFoldDB" id="F9XJM0"/>
<gene>
    <name evidence="2" type="ORF">MYCGRDRAFT_95865</name>
</gene>
<accession>F9XJM0</accession>
<sequence length="556" mass="60646">MDNSTSVGSDAVLKAHLIEVLSMVRDSRFSFLWISCSITARTRKQPAIWCLQDAEKRAIDNVAKNGLFTCEENKASPHYASETTTFYRIPESTTNTTITATVLINMAHVSFAPGGSTPSDNGHAYDDATHSPRGPLRVTNDSNHKHKPHDLNLQHTSPTNTEESLEDSRQTSLGLDPANANLLLDVMIKVRLIPVALGLKHSRNFEDISRALTEAYAVHKYAEACGASTAIVARCCYYIAVGEYGVNGKDRYRSRTYLWFEQALDAAGVYDESIWAQQWIDYYDDLMLNPGRSEAARRKMSSFGAAHDRVRAAKAQPQTSDKSDIRHTELLTEPEPGVLILTPVSKRFSLDVRDDYTSPTSPSAPSSRRFSAEMSTISGDYNTESPPSTSDRAGGERIPDFSSEEGSGYSSSPCPSLTTGTTVQSITNFSPDFNLQQPTSPSGRKDAASLAEELDRAQSPKTPSKPERPGSSGTMAAAVAEAEAREKEEGKELLGKRSQGRKSIEFVKRSVSAFLFSSKESKLTEGLLEDGESPDFGPKSGGSVKVEGEEGLGETW</sequence>
<evidence type="ECO:0000313" key="3">
    <source>
        <dbReference type="Proteomes" id="UP000008062"/>
    </source>
</evidence>
<dbReference type="EMBL" id="CM001204">
    <property type="protein sequence ID" value="EGP84454.1"/>
    <property type="molecule type" value="Genomic_DNA"/>
</dbReference>
<organism evidence="2 3">
    <name type="scientific">Zymoseptoria tritici (strain CBS 115943 / IPO323)</name>
    <name type="common">Speckled leaf blotch fungus</name>
    <name type="synonym">Septoria tritici</name>
    <dbReference type="NCBI Taxonomy" id="336722"/>
    <lineage>
        <taxon>Eukaryota</taxon>
        <taxon>Fungi</taxon>
        <taxon>Dikarya</taxon>
        <taxon>Ascomycota</taxon>
        <taxon>Pezizomycotina</taxon>
        <taxon>Dothideomycetes</taxon>
        <taxon>Dothideomycetidae</taxon>
        <taxon>Mycosphaerellales</taxon>
        <taxon>Mycosphaerellaceae</taxon>
        <taxon>Zymoseptoria</taxon>
    </lineage>
</organism>
<dbReference type="GeneID" id="13402434"/>
<protein>
    <submittedName>
        <fullName evidence="2">Uncharacterized protein</fullName>
    </submittedName>
</protein>
<feature type="compositionally biased region" description="Basic and acidic residues" evidence="1">
    <location>
        <begin position="443"/>
        <end position="468"/>
    </location>
</feature>
<feature type="region of interest" description="Disordered" evidence="1">
    <location>
        <begin position="115"/>
        <end position="172"/>
    </location>
</feature>
<feature type="compositionally biased region" description="Polar residues" evidence="1">
    <location>
        <begin position="373"/>
        <end position="391"/>
    </location>
</feature>
<keyword evidence="3" id="KW-1185">Reference proteome</keyword>
<dbReference type="KEGG" id="ztr:MYCGRDRAFT_95865"/>
<feature type="compositionally biased region" description="Polar residues" evidence="1">
    <location>
        <begin position="153"/>
        <end position="162"/>
    </location>
</feature>
<dbReference type="InParanoid" id="F9XJM0"/>
<dbReference type="RefSeq" id="XP_003849478.1">
    <property type="nucleotide sequence ID" value="XM_003849430.1"/>
</dbReference>
<dbReference type="Proteomes" id="UP000008062">
    <property type="component" value="Chromosome 9"/>
</dbReference>
<evidence type="ECO:0000313" key="2">
    <source>
        <dbReference type="EMBL" id="EGP84454.1"/>
    </source>
</evidence>